<evidence type="ECO:0000259" key="2">
    <source>
        <dbReference type="Pfam" id="PF02399"/>
    </source>
</evidence>
<dbReference type="Gene3D" id="3.40.50.300">
    <property type="entry name" value="P-loop containing nucleotide triphosphate hydrolases"/>
    <property type="match status" value="1"/>
</dbReference>
<dbReference type="NCBIfam" id="NF042913">
    <property type="entry name" value="CyRepA1"/>
    <property type="match status" value="1"/>
</dbReference>
<sequence>MTKKSLLTNIFSSIPDRRQTPDRFPMANEPDVPERPHAPTEQASDLVTPILEPSFEARRLKVAINPDLIDKNVRGNELLFALGWNDVELTVSEFVAQISAGVAYCSQLNGRRRKSENFHAADVVSVDVDHGMTVEQALELPLVRDHAAFVYTTPSHRPDAHRFRVVFILPRTVVDAEELRAVTRSLALRIGGDLSATDPCRLYFGNRGAIVHPIGKVISAEVVDELKRQNASRPAGAETGVSYRSQLAVSPHAIIRIEDGRTIPFSHLTRGTRVYCPFHNDTNPSAFVVSSGRAQLGIHCSTCNLTYWPSDAEEFDFTDFETMAKAAANGETASPFQNTLVTIGTTVTTPDRLANPMTYVKAPKGQGKTTGLVRLTGGWRDKVLLVGHRRLLSRQSASRLGLTTYLDCNRNWKGDDDWRLDRFAVSVDKIKMVPSNRKYKIVIIDESEQVLAHFLSDTISADAGRNREELFVHFGNLLRRAEHVIALDADLGWLTFFTLTQAKFGVDGRDPWAPVPAFDEFRDAPPENTLEQFFVGAVRPAADYQSRVIINETRPGEGKVLELYDSDRHLVGDLKNALNDKKKTVVVSNSKRTIEALEKAITEEFKGIRTLLVTSATSSKKEVKEFIENPVSEFDKYDVILASPTMGTGVDITFANNEEKVDVVFGLCHPNVNSHLDFDQQLSRVRHPRLVKVWISRQRYSYETSLDVIKEGILTGGQYGARLVGHETDGAPIYRRDLLLEMAALSVSQRRASMNKLRANFIRHKQDQGFRILHVVKDDGQAAIGKSVQETGIALLDAEFAEQVAAAPAVNRREFDRLIQAMKLGESISREEGWSLERTRLELFYRQAVTEELIASDDRGRTRERMRLYEKLMSESTLRPPVPHPPLGERDRFLPEPRRKPIALAELLSSTPIFGDDGFRLDVEVRKADLVDFAGLAIRQKAIFEMQLGVEIRTDVDKNPIQQLNHVLALVGQELAPSRTEKRDGQKIRYYSLNPELLSRAISLVERRDRIRAWDELYRIHGWGHFIDDLDD</sequence>
<dbReference type="InterPro" id="IPR003450">
    <property type="entry name" value="Replication_origin-bd"/>
</dbReference>
<dbReference type="Proteomes" id="UP001366503">
    <property type="component" value="Unassembled WGS sequence"/>
</dbReference>
<dbReference type="RefSeq" id="WP_337097561.1">
    <property type="nucleotide sequence ID" value="NZ_JAPYKO010000053.1"/>
</dbReference>
<name>A0ABU8KMJ1_9HYPH</name>
<dbReference type="Pfam" id="PF02399">
    <property type="entry name" value="Herpes_ori_bp"/>
    <property type="match status" value="1"/>
</dbReference>
<evidence type="ECO:0000256" key="1">
    <source>
        <dbReference type="SAM" id="MobiDB-lite"/>
    </source>
</evidence>
<reference evidence="3 4" key="1">
    <citation type="submission" date="2022-12" db="EMBL/GenBank/DDBJ databases">
        <authorList>
            <person name="Muema E."/>
        </authorList>
    </citation>
    <scope>NUCLEOTIDE SEQUENCE [LARGE SCALE GENOMIC DNA]</scope>
    <source>
        <strain evidence="4">1330</strain>
    </source>
</reference>
<feature type="region of interest" description="Disordered" evidence="1">
    <location>
        <begin position="875"/>
        <end position="894"/>
    </location>
</feature>
<protein>
    <recommendedName>
        <fullName evidence="2">Replication origin-binding protein domain-containing protein</fullName>
    </recommendedName>
</protein>
<keyword evidence="4" id="KW-1185">Reference proteome</keyword>
<organism evidence="3 4">
    <name type="scientific">Mesorhizobium argentiipisi</name>
    <dbReference type="NCBI Taxonomy" id="3015175"/>
    <lineage>
        <taxon>Bacteria</taxon>
        <taxon>Pseudomonadati</taxon>
        <taxon>Pseudomonadota</taxon>
        <taxon>Alphaproteobacteria</taxon>
        <taxon>Hyphomicrobiales</taxon>
        <taxon>Phyllobacteriaceae</taxon>
        <taxon>Mesorhizobium</taxon>
    </lineage>
</organism>
<dbReference type="InterPro" id="IPR027417">
    <property type="entry name" value="P-loop_NTPase"/>
</dbReference>
<feature type="domain" description="Replication origin-binding protein" evidence="2">
    <location>
        <begin position="353"/>
        <end position="490"/>
    </location>
</feature>
<evidence type="ECO:0000313" key="3">
    <source>
        <dbReference type="EMBL" id="MEI9406934.1"/>
    </source>
</evidence>
<feature type="region of interest" description="Disordered" evidence="1">
    <location>
        <begin position="15"/>
        <end position="46"/>
    </location>
</feature>
<proteinExistence type="predicted"/>
<evidence type="ECO:0000313" key="4">
    <source>
        <dbReference type="Proteomes" id="UP001366503"/>
    </source>
</evidence>
<dbReference type="InterPro" id="IPR049996">
    <property type="entry name" value="Slr7037-like"/>
</dbReference>
<comment type="caution">
    <text evidence="3">The sequence shown here is derived from an EMBL/GenBank/DDBJ whole genome shotgun (WGS) entry which is preliminary data.</text>
</comment>
<accession>A0ABU8KMJ1</accession>
<gene>
    <name evidence="3" type="ORF">O7A05_33010</name>
</gene>
<dbReference type="EMBL" id="JAPYKO010000053">
    <property type="protein sequence ID" value="MEI9406934.1"/>
    <property type="molecule type" value="Genomic_DNA"/>
</dbReference>
<dbReference type="SUPFAM" id="SSF52540">
    <property type="entry name" value="P-loop containing nucleoside triphosphate hydrolases"/>
    <property type="match status" value="1"/>
</dbReference>